<proteinExistence type="predicted"/>
<gene>
    <name evidence="1" type="ORF">Celaphus_00012830</name>
</gene>
<reference evidence="1 2" key="1">
    <citation type="journal article" date="2018" name="Mol. Genet. Genomics">
        <title>The red deer Cervus elaphus genome CerEla1.0: sequencing, annotating, genes, and chromosomes.</title>
        <authorList>
            <person name="Bana N.A."/>
            <person name="Nyiri A."/>
            <person name="Nagy J."/>
            <person name="Frank K."/>
            <person name="Nagy T."/>
            <person name="Steger V."/>
            <person name="Schiller M."/>
            <person name="Lakatos P."/>
            <person name="Sugar L."/>
            <person name="Horn P."/>
            <person name="Barta E."/>
            <person name="Orosz L."/>
        </authorList>
    </citation>
    <scope>NUCLEOTIDE SEQUENCE [LARGE SCALE GENOMIC DNA]</scope>
    <source>
        <strain evidence="1">Hungarian</strain>
    </source>
</reference>
<comment type="caution">
    <text evidence="1">The sequence shown here is derived from an EMBL/GenBank/DDBJ whole genome shotgun (WGS) entry which is preliminary data.</text>
</comment>
<accession>A0A212CI61</accession>
<dbReference type="EMBL" id="MKHE01000019">
    <property type="protein sequence ID" value="OWK05723.1"/>
    <property type="molecule type" value="Genomic_DNA"/>
</dbReference>
<name>A0A212CI61_CEREH</name>
<dbReference type="Proteomes" id="UP000242450">
    <property type="component" value="Chromosome 19"/>
</dbReference>
<keyword evidence="2" id="KW-1185">Reference proteome</keyword>
<evidence type="ECO:0000313" key="2">
    <source>
        <dbReference type="Proteomes" id="UP000242450"/>
    </source>
</evidence>
<protein>
    <submittedName>
        <fullName evidence="1">Uncharacterized protein</fullName>
    </submittedName>
</protein>
<evidence type="ECO:0000313" key="1">
    <source>
        <dbReference type="EMBL" id="OWK05723.1"/>
    </source>
</evidence>
<dbReference type="AlphaFoldDB" id="A0A212CI61"/>
<sequence>MVGSVPHRAGALLGSASLELAVARRLLRRNDLGIALQLHTGSPRWADCTPGSSPVARAPRAWVQCPDVCTSCSMCH</sequence>
<organism evidence="1 2">
    <name type="scientific">Cervus elaphus hippelaphus</name>
    <name type="common">European red deer</name>
    <dbReference type="NCBI Taxonomy" id="46360"/>
    <lineage>
        <taxon>Eukaryota</taxon>
        <taxon>Metazoa</taxon>
        <taxon>Chordata</taxon>
        <taxon>Craniata</taxon>
        <taxon>Vertebrata</taxon>
        <taxon>Euteleostomi</taxon>
        <taxon>Mammalia</taxon>
        <taxon>Eutheria</taxon>
        <taxon>Laurasiatheria</taxon>
        <taxon>Artiodactyla</taxon>
        <taxon>Ruminantia</taxon>
        <taxon>Pecora</taxon>
        <taxon>Cervidae</taxon>
        <taxon>Cervinae</taxon>
        <taxon>Cervus</taxon>
    </lineage>
</organism>